<evidence type="ECO:0000313" key="2">
    <source>
        <dbReference type="EMBL" id="WNQ10285.1"/>
    </source>
</evidence>
<name>A0AA96RC92_9BACL</name>
<accession>A0AA96RC92</accession>
<dbReference type="AlphaFoldDB" id="A0AA96RC92"/>
<keyword evidence="3" id="KW-1185">Reference proteome</keyword>
<feature type="compositionally biased region" description="Basic and acidic residues" evidence="1">
    <location>
        <begin position="20"/>
        <end position="44"/>
    </location>
</feature>
<sequence length="44" mass="4775">MDRLTERGTESAGNIAAGKETGREAAKQIEAKKANAKEDWAIEE</sequence>
<dbReference type="KEGG" id="paun:MJA45_22090"/>
<evidence type="ECO:0000313" key="3">
    <source>
        <dbReference type="Proteomes" id="UP001305702"/>
    </source>
</evidence>
<evidence type="ECO:0000256" key="1">
    <source>
        <dbReference type="SAM" id="MobiDB-lite"/>
    </source>
</evidence>
<feature type="region of interest" description="Disordered" evidence="1">
    <location>
        <begin position="1"/>
        <end position="44"/>
    </location>
</feature>
<dbReference type="EMBL" id="CP130318">
    <property type="protein sequence ID" value="WNQ10285.1"/>
    <property type="molecule type" value="Genomic_DNA"/>
</dbReference>
<reference evidence="2 3" key="1">
    <citation type="submission" date="2022-02" db="EMBL/GenBank/DDBJ databases">
        <title>Paenibacillus sp. MBLB1776 Whole Genome Shotgun Sequencing.</title>
        <authorList>
            <person name="Hwang C.Y."/>
            <person name="Cho E.-S."/>
            <person name="Seo M.-J."/>
        </authorList>
    </citation>
    <scope>NUCLEOTIDE SEQUENCE [LARGE SCALE GENOMIC DNA]</scope>
    <source>
        <strain evidence="2 3">MBLB1776</strain>
    </source>
</reference>
<protein>
    <submittedName>
        <fullName evidence="2">Uncharacterized protein</fullName>
    </submittedName>
</protein>
<dbReference type="RefSeq" id="WP_315604059.1">
    <property type="nucleotide sequence ID" value="NZ_CP130318.1"/>
</dbReference>
<organism evidence="2 3">
    <name type="scientific">Paenibacillus aurantius</name>
    <dbReference type="NCBI Taxonomy" id="2918900"/>
    <lineage>
        <taxon>Bacteria</taxon>
        <taxon>Bacillati</taxon>
        <taxon>Bacillota</taxon>
        <taxon>Bacilli</taxon>
        <taxon>Bacillales</taxon>
        <taxon>Paenibacillaceae</taxon>
        <taxon>Paenibacillus</taxon>
    </lineage>
</organism>
<gene>
    <name evidence="2" type="ORF">MJA45_22090</name>
</gene>
<dbReference type="Proteomes" id="UP001305702">
    <property type="component" value="Chromosome"/>
</dbReference>
<proteinExistence type="predicted"/>